<dbReference type="OMA" id="HASDIFA"/>
<comment type="similarity">
    <text evidence="5">Belongs to the protein kinase superfamily. Ser/Thr protein kinase family. GCN2 subfamily.</text>
</comment>
<feature type="region of interest" description="Disordered" evidence="7">
    <location>
        <begin position="110"/>
        <end position="130"/>
    </location>
</feature>
<dbReference type="SUPFAM" id="SSF56112">
    <property type="entry name" value="Protein kinase-like (PK-like)"/>
    <property type="match status" value="1"/>
</dbReference>
<dbReference type="InParanoid" id="D2VVH9"/>
<keyword evidence="1" id="KW-0808">Transferase</keyword>
<dbReference type="Proteomes" id="UP000006671">
    <property type="component" value="Unassembled WGS sequence"/>
</dbReference>
<dbReference type="InterPro" id="IPR000719">
    <property type="entry name" value="Prot_kinase_dom"/>
</dbReference>
<dbReference type="InterPro" id="IPR050339">
    <property type="entry name" value="CC_SR_Kinase"/>
</dbReference>
<evidence type="ECO:0000256" key="2">
    <source>
        <dbReference type="ARBA" id="ARBA00022741"/>
    </source>
</evidence>
<dbReference type="KEGG" id="ngr:NAEGRDRAFT_52593"/>
<evidence type="ECO:0000256" key="3">
    <source>
        <dbReference type="ARBA" id="ARBA00022777"/>
    </source>
</evidence>
<keyword evidence="3" id="KW-0418">Kinase</keyword>
<gene>
    <name evidence="9" type="ORF">NAEGRDRAFT_52593</name>
</gene>
<evidence type="ECO:0000313" key="10">
    <source>
        <dbReference type="Proteomes" id="UP000006671"/>
    </source>
</evidence>
<dbReference type="PROSITE" id="PS00108">
    <property type="entry name" value="PROTEIN_KINASE_ST"/>
    <property type="match status" value="1"/>
</dbReference>
<evidence type="ECO:0000256" key="5">
    <source>
        <dbReference type="ARBA" id="ARBA00037982"/>
    </source>
</evidence>
<name>D2VVH9_NAEGR</name>
<dbReference type="SMART" id="SM00220">
    <property type="entry name" value="S_TKc"/>
    <property type="match status" value="1"/>
</dbReference>
<dbReference type="RefSeq" id="XP_002671859.1">
    <property type="nucleotide sequence ID" value="XM_002671813.1"/>
</dbReference>
<sequence>MYNSNVPTVVQHPIIQQQPIVQQQPIIQSVQQQPIVQPVQQPIVEDVSMRQGTNVVTVDPNAFMSTNSVNNNSFNYNNNMSITSNNNNNSFNNNNMSVNSFNNNNMNNNMNNSFNNNKQQSFDSFSSGSGGGGDSSFVMTNSMVRSIDHSVSDFPMDEISTYSSKRSTNSNSSSGGNNNSTMTSFTQKTKTIEELMQEKYSNISLLGRGGFGAVFKCDKIIKKKNAPPQTRAVKLIEFVSTDELNRSLREAFRLCGLQHENVLKVHDAYVLQMGTSGSLNDKNTMCIEMEFIPCGDLAEKILKKKICLSCEILKTSLRCMCEALLYLYEEKQMVHRDIKPHNIMIRSMNLENNELDIVLGDFGLAKSVGDSASSASFAGTLQYMSPELFMMQQGMSEEEQDDQDDQNDQETLRKHAHASDIFALGVTFYQLMSLDMNTSITGLVMKFMGDEKKLFTTLREKIAKNSSENNIQYDENFINLILNMVKRDPDERLNAEQVLEKLDEL</sequence>
<dbReference type="GO" id="GO:0004672">
    <property type="term" value="F:protein kinase activity"/>
    <property type="evidence" value="ECO:0007669"/>
    <property type="project" value="InterPro"/>
</dbReference>
<feature type="domain" description="Protein kinase" evidence="8">
    <location>
        <begin position="200"/>
        <end position="505"/>
    </location>
</feature>
<organism evidence="10">
    <name type="scientific">Naegleria gruberi</name>
    <name type="common">Amoeba</name>
    <dbReference type="NCBI Taxonomy" id="5762"/>
    <lineage>
        <taxon>Eukaryota</taxon>
        <taxon>Discoba</taxon>
        <taxon>Heterolobosea</taxon>
        <taxon>Tetramitia</taxon>
        <taxon>Eutetramitia</taxon>
        <taxon>Vahlkampfiidae</taxon>
        <taxon>Naegleria</taxon>
    </lineage>
</organism>
<evidence type="ECO:0000256" key="6">
    <source>
        <dbReference type="PROSITE-ProRule" id="PRU10141"/>
    </source>
</evidence>
<dbReference type="Pfam" id="PF00069">
    <property type="entry name" value="Pkinase"/>
    <property type="match status" value="1"/>
</dbReference>
<reference evidence="9 10" key="1">
    <citation type="journal article" date="2010" name="Cell">
        <title>The genome of Naegleria gruberi illuminates early eukaryotic versatility.</title>
        <authorList>
            <person name="Fritz-Laylin L.K."/>
            <person name="Prochnik S.E."/>
            <person name="Ginger M.L."/>
            <person name="Dacks J.B."/>
            <person name="Carpenter M.L."/>
            <person name="Field M.C."/>
            <person name="Kuo A."/>
            <person name="Paredez A."/>
            <person name="Chapman J."/>
            <person name="Pham J."/>
            <person name="Shu S."/>
            <person name="Neupane R."/>
            <person name="Cipriano M."/>
            <person name="Mancuso J."/>
            <person name="Tu H."/>
            <person name="Salamov A."/>
            <person name="Lindquist E."/>
            <person name="Shapiro H."/>
            <person name="Lucas S."/>
            <person name="Grigoriev I.V."/>
            <person name="Cande W.Z."/>
            <person name="Fulton C."/>
            <person name="Rokhsar D.S."/>
            <person name="Dawson S.C."/>
        </authorList>
    </citation>
    <scope>NUCLEOTIDE SEQUENCE [LARGE SCALE GENOMIC DNA]</scope>
    <source>
        <strain evidence="9 10">NEG-M</strain>
    </source>
</reference>
<dbReference type="GO" id="GO:0005737">
    <property type="term" value="C:cytoplasm"/>
    <property type="evidence" value="ECO:0007669"/>
    <property type="project" value="TreeGrafter"/>
</dbReference>
<protein>
    <submittedName>
        <fullName evidence="9">Predicted protein</fullName>
    </submittedName>
</protein>
<evidence type="ECO:0000256" key="1">
    <source>
        <dbReference type="ARBA" id="ARBA00022679"/>
    </source>
</evidence>
<evidence type="ECO:0000259" key="8">
    <source>
        <dbReference type="PROSITE" id="PS50011"/>
    </source>
</evidence>
<dbReference type="OrthoDB" id="1405469at2759"/>
<dbReference type="PROSITE" id="PS00107">
    <property type="entry name" value="PROTEIN_KINASE_ATP"/>
    <property type="match status" value="1"/>
</dbReference>
<dbReference type="PROSITE" id="PS50011">
    <property type="entry name" value="PROTEIN_KINASE_DOM"/>
    <property type="match status" value="1"/>
</dbReference>
<dbReference type="GO" id="GO:0005524">
    <property type="term" value="F:ATP binding"/>
    <property type="evidence" value="ECO:0007669"/>
    <property type="project" value="UniProtKB-UniRule"/>
</dbReference>
<dbReference type="InterPro" id="IPR011009">
    <property type="entry name" value="Kinase-like_dom_sf"/>
</dbReference>
<keyword evidence="10" id="KW-1185">Reference proteome</keyword>
<dbReference type="PANTHER" id="PTHR11042">
    <property type="entry name" value="EUKARYOTIC TRANSLATION INITIATION FACTOR 2-ALPHA KINASE EIF2-ALPHA KINASE -RELATED"/>
    <property type="match status" value="1"/>
</dbReference>
<keyword evidence="2 6" id="KW-0547">Nucleotide-binding</keyword>
<keyword evidence="4 6" id="KW-0067">ATP-binding</keyword>
<dbReference type="GO" id="GO:0005634">
    <property type="term" value="C:nucleus"/>
    <property type="evidence" value="ECO:0007669"/>
    <property type="project" value="TreeGrafter"/>
</dbReference>
<dbReference type="Gene3D" id="3.30.200.20">
    <property type="entry name" value="Phosphorylase Kinase, domain 1"/>
    <property type="match status" value="1"/>
</dbReference>
<dbReference type="GeneID" id="8858150"/>
<accession>D2VVH9</accession>
<dbReference type="CDD" id="cd14014">
    <property type="entry name" value="STKc_PknB_like"/>
    <property type="match status" value="1"/>
</dbReference>
<feature type="region of interest" description="Disordered" evidence="7">
    <location>
        <begin position="161"/>
        <end position="183"/>
    </location>
</feature>
<feature type="compositionally biased region" description="Low complexity" evidence="7">
    <location>
        <begin position="110"/>
        <end position="127"/>
    </location>
</feature>
<dbReference type="EMBL" id="GG738902">
    <property type="protein sequence ID" value="EFC39115.1"/>
    <property type="molecule type" value="Genomic_DNA"/>
</dbReference>
<evidence type="ECO:0000313" key="9">
    <source>
        <dbReference type="EMBL" id="EFC39115.1"/>
    </source>
</evidence>
<evidence type="ECO:0000256" key="7">
    <source>
        <dbReference type="SAM" id="MobiDB-lite"/>
    </source>
</evidence>
<evidence type="ECO:0000256" key="4">
    <source>
        <dbReference type="ARBA" id="ARBA00022840"/>
    </source>
</evidence>
<feature type="binding site" evidence="6">
    <location>
        <position position="234"/>
    </location>
    <ligand>
        <name>ATP</name>
        <dbReference type="ChEBI" id="CHEBI:30616"/>
    </ligand>
</feature>
<dbReference type="VEuPathDB" id="AmoebaDB:NAEGRDRAFT_52593"/>
<dbReference type="InterPro" id="IPR017441">
    <property type="entry name" value="Protein_kinase_ATP_BS"/>
</dbReference>
<dbReference type="Gene3D" id="1.10.510.10">
    <property type="entry name" value="Transferase(Phosphotransferase) domain 1"/>
    <property type="match status" value="1"/>
</dbReference>
<dbReference type="AlphaFoldDB" id="D2VVH9"/>
<dbReference type="InterPro" id="IPR008271">
    <property type="entry name" value="Ser/Thr_kinase_AS"/>
</dbReference>
<proteinExistence type="inferred from homology"/>